<reference evidence="3" key="2">
    <citation type="submission" date="2023-05" db="EMBL/GenBank/DDBJ databases">
        <authorList>
            <consortium name="Lawrence Berkeley National Laboratory"/>
            <person name="Steindorff A."/>
            <person name="Hensen N."/>
            <person name="Bonometti L."/>
            <person name="Westerberg I."/>
            <person name="Brannstrom I.O."/>
            <person name="Guillou S."/>
            <person name="Cros-Aarteil S."/>
            <person name="Calhoun S."/>
            <person name="Haridas S."/>
            <person name="Kuo A."/>
            <person name="Mondo S."/>
            <person name="Pangilinan J."/>
            <person name="Riley R."/>
            <person name="Labutti K."/>
            <person name="Andreopoulos B."/>
            <person name="Lipzen A."/>
            <person name="Chen C."/>
            <person name="Yanf M."/>
            <person name="Daum C."/>
            <person name="Ng V."/>
            <person name="Clum A."/>
            <person name="Ohm R."/>
            <person name="Martin F."/>
            <person name="Silar P."/>
            <person name="Natvig D."/>
            <person name="Lalanne C."/>
            <person name="Gautier V."/>
            <person name="Ament-Velasquez S.L."/>
            <person name="Kruys A."/>
            <person name="Hutchinson M.I."/>
            <person name="Powell A.J."/>
            <person name="Barry K."/>
            <person name="Miller A.N."/>
            <person name="Grigoriev I.V."/>
            <person name="Debuchy R."/>
            <person name="Gladieux P."/>
            <person name="Thoren M.H."/>
            <person name="Johannesson H."/>
        </authorList>
    </citation>
    <scope>NUCLEOTIDE SEQUENCE</scope>
    <source>
        <strain evidence="3">CBS 103.79</strain>
    </source>
</reference>
<feature type="compositionally biased region" description="Polar residues" evidence="1">
    <location>
        <begin position="1"/>
        <end position="15"/>
    </location>
</feature>
<dbReference type="Proteomes" id="UP001303889">
    <property type="component" value="Unassembled WGS sequence"/>
</dbReference>
<feature type="non-terminal residue" evidence="3">
    <location>
        <position position="323"/>
    </location>
</feature>
<organism evidence="3 4">
    <name type="scientific">Staphylotrichum tortipilum</name>
    <dbReference type="NCBI Taxonomy" id="2831512"/>
    <lineage>
        <taxon>Eukaryota</taxon>
        <taxon>Fungi</taxon>
        <taxon>Dikarya</taxon>
        <taxon>Ascomycota</taxon>
        <taxon>Pezizomycotina</taxon>
        <taxon>Sordariomycetes</taxon>
        <taxon>Sordariomycetidae</taxon>
        <taxon>Sordariales</taxon>
        <taxon>Chaetomiaceae</taxon>
        <taxon>Staphylotrichum</taxon>
    </lineage>
</organism>
<reference evidence="3" key="1">
    <citation type="journal article" date="2023" name="Mol. Phylogenet. Evol.">
        <title>Genome-scale phylogeny and comparative genomics of the fungal order Sordariales.</title>
        <authorList>
            <person name="Hensen N."/>
            <person name="Bonometti L."/>
            <person name="Westerberg I."/>
            <person name="Brannstrom I.O."/>
            <person name="Guillou S."/>
            <person name="Cros-Aarteil S."/>
            <person name="Calhoun S."/>
            <person name="Haridas S."/>
            <person name="Kuo A."/>
            <person name="Mondo S."/>
            <person name="Pangilinan J."/>
            <person name="Riley R."/>
            <person name="LaButti K."/>
            <person name="Andreopoulos B."/>
            <person name="Lipzen A."/>
            <person name="Chen C."/>
            <person name="Yan M."/>
            <person name="Daum C."/>
            <person name="Ng V."/>
            <person name="Clum A."/>
            <person name="Steindorff A."/>
            <person name="Ohm R.A."/>
            <person name="Martin F."/>
            <person name="Silar P."/>
            <person name="Natvig D.O."/>
            <person name="Lalanne C."/>
            <person name="Gautier V."/>
            <person name="Ament-Velasquez S.L."/>
            <person name="Kruys A."/>
            <person name="Hutchinson M.I."/>
            <person name="Powell A.J."/>
            <person name="Barry K."/>
            <person name="Miller A.N."/>
            <person name="Grigoriev I.V."/>
            <person name="Debuchy R."/>
            <person name="Gladieux P."/>
            <person name="Hiltunen Thoren M."/>
            <person name="Johannesson H."/>
        </authorList>
    </citation>
    <scope>NUCLEOTIDE SEQUENCE</scope>
    <source>
        <strain evidence="3">CBS 103.79</strain>
    </source>
</reference>
<feature type="compositionally biased region" description="Basic and acidic residues" evidence="1">
    <location>
        <begin position="136"/>
        <end position="148"/>
    </location>
</feature>
<protein>
    <recommendedName>
        <fullName evidence="2">Myb-like domain-containing protein</fullName>
    </recommendedName>
</protein>
<sequence>MRNSSPTSCRTTPEPQTHLHHVGQARRRTTRRLKPHRSQCPSDVPEDQGQQHKAGSVAPPQAQEVQPPASQVGTKRQRNLSRHRYCSNDGEDSSPNVCSDTEPSNYEAVRPPRRKRHRASVATHAAGETAPQQQARPDHSDSSRDARRPTRRPRRQSTLERDTGADRTPAATFDEWPLENAVLQRVTMDGSPPTCMLQFTWGGPCAEHGAGHRGTESRGAISSAERRRPARQSKGIMNDKGKPTLTSNRARYTPADDAKILQLKEQGLSWSAIAKEFPGRSARAIQVRHQTKLKPTEEWWEVEVICRKNRRHDGSWEVLVRWK</sequence>
<dbReference type="InterPro" id="IPR001005">
    <property type="entry name" value="SANT/Myb"/>
</dbReference>
<feature type="compositionally biased region" description="Basic residues" evidence="1">
    <location>
        <begin position="18"/>
        <end position="37"/>
    </location>
</feature>
<feature type="region of interest" description="Disordered" evidence="1">
    <location>
        <begin position="1"/>
        <end position="173"/>
    </location>
</feature>
<dbReference type="Pfam" id="PF13921">
    <property type="entry name" value="Myb_DNA-bind_6"/>
    <property type="match status" value="1"/>
</dbReference>
<feature type="domain" description="Myb-like" evidence="2">
    <location>
        <begin position="248"/>
        <end position="295"/>
    </location>
</feature>
<dbReference type="EMBL" id="MU856750">
    <property type="protein sequence ID" value="KAK3896370.1"/>
    <property type="molecule type" value="Genomic_DNA"/>
</dbReference>
<evidence type="ECO:0000259" key="2">
    <source>
        <dbReference type="SMART" id="SM00717"/>
    </source>
</evidence>
<feature type="region of interest" description="Disordered" evidence="1">
    <location>
        <begin position="208"/>
        <end position="252"/>
    </location>
</feature>
<evidence type="ECO:0000256" key="1">
    <source>
        <dbReference type="SAM" id="MobiDB-lite"/>
    </source>
</evidence>
<name>A0AAN6M8A0_9PEZI</name>
<dbReference type="AlphaFoldDB" id="A0AAN6M8A0"/>
<dbReference type="SUPFAM" id="SSF46689">
    <property type="entry name" value="Homeodomain-like"/>
    <property type="match status" value="1"/>
</dbReference>
<keyword evidence="4" id="KW-1185">Reference proteome</keyword>
<evidence type="ECO:0000313" key="3">
    <source>
        <dbReference type="EMBL" id="KAK3896370.1"/>
    </source>
</evidence>
<dbReference type="SMART" id="SM00717">
    <property type="entry name" value="SANT"/>
    <property type="match status" value="1"/>
</dbReference>
<feature type="compositionally biased region" description="Polar residues" evidence="1">
    <location>
        <begin position="93"/>
        <end position="104"/>
    </location>
</feature>
<evidence type="ECO:0000313" key="4">
    <source>
        <dbReference type="Proteomes" id="UP001303889"/>
    </source>
</evidence>
<dbReference type="InterPro" id="IPR009057">
    <property type="entry name" value="Homeodomain-like_sf"/>
</dbReference>
<comment type="caution">
    <text evidence="3">The sequence shown here is derived from an EMBL/GenBank/DDBJ whole genome shotgun (WGS) entry which is preliminary data.</text>
</comment>
<proteinExistence type="predicted"/>
<feature type="compositionally biased region" description="Basic residues" evidence="1">
    <location>
        <begin position="75"/>
        <end position="85"/>
    </location>
</feature>
<dbReference type="Gene3D" id="1.10.10.60">
    <property type="entry name" value="Homeodomain-like"/>
    <property type="match status" value="1"/>
</dbReference>
<feature type="compositionally biased region" description="Low complexity" evidence="1">
    <location>
        <begin position="56"/>
        <end position="72"/>
    </location>
</feature>
<dbReference type="CDD" id="cd00167">
    <property type="entry name" value="SANT"/>
    <property type="match status" value="1"/>
</dbReference>
<gene>
    <name evidence="3" type="ORF">C8A05DRAFT_20635</name>
</gene>
<accession>A0AAN6M8A0</accession>